<feature type="compositionally biased region" description="Low complexity" evidence="7">
    <location>
        <begin position="397"/>
        <end position="411"/>
    </location>
</feature>
<dbReference type="EMBL" id="AB896796">
    <property type="protein sequence ID" value="BAP82664.1"/>
    <property type="molecule type" value="Genomic_DNA"/>
</dbReference>
<feature type="transmembrane region" description="Helical" evidence="8">
    <location>
        <begin position="138"/>
        <end position="158"/>
    </location>
</feature>
<evidence type="ECO:0000256" key="1">
    <source>
        <dbReference type="ARBA" id="ARBA00004651"/>
    </source>
</evidence>
<accession>A0A0A1GKU6</accession>
<dbReference type="GO" id="GO:0022857">
    <property type="term" value="F:transmembrane transporter activity"/>
    <property type="evidence" value="ECO:0007669"/>
    <property type="project" value="InterPro"/>
</dbReference>
<organism evidence="10">
    <name type="scientific">Streptomyces cirratus</name>
    <dbReference type="NCBI Taxonomy" id="68187"/>
    <lineage>
        <taxon>Bacteria</taxon>
        <taxon>Bacillati</taxon>
        <taxon>Actinomycetota</taxon>
        <taxon>Actinomycetes</taxon>
        <taxon>Kitasatosporales</taxon>
        <taxon>Streptomycetaceae</taxon>
        <taxon>Streptomyces</taxon>
    </lineage>
</organism>
<dbReference type="Pfam" id="PF05977">
    <property type="entry name" value="MFS_3"/>
    <property type="match status" value="1"/>
</dbReference>
<proteinExistence type="predicted"/>
<dbReference type="PANTHER" id="PTHR23513">
    <property type="entry name" value="INTEGRAL MEMBRANE EFFLUX PROTEIN-RELATED"/>
    <property type="match status" value="1"/>
</dbReference>
<reference evidence="10" key="1">
    <citation type="journal article" date="2015" name="Nat. Chem. Biol.">
        <title>A peptide ligase and the ribosome cooperate to synthesize the peptide pheganomycin.</title>
        <authorList>
            <person name="Noike M."/>
            <person name="Matsui T."/>
            <person name="Ooya K."/>
            <person name="Sasaki I."/>
            <person name="Ohtaki S."/>
            <person name="Hamano Y."/>
            <person name="Maruyama C."/>
            <person name="Ishikawa J."/>
            <person name="Satoh Y."/>
            <person name="Ito H."/>
            <person name="Morita H."/>
            <person name="Dairi T."/>
        </authorList>
    </citation>
    <scope>NUCLEOTIDE SEQUENCE</scope>
    <source>
        <strain evidence="10">MD227-A9</strain>
    </source>
</reference>
<feature type="transmembrane region" description="Helical" evidence="8">
    <location>
        <begin position="69"/>
        <end position="88"/>
    </location>
</feature>
<dbReference type="SUPFAM" id="SSF103473">
    <property type="entry name" value="MFS general substrate transporter"/>
    <property type="match status" value="1"/>
</dbReference>
<dbReference type="GO" id="GO:0005886">
    <property type="term" value="C:plasma membrane"/>
    <property type="evidence" value="ECO:0007669"/>
    <property type="project" value="UniProtKB-SubCell"/>
</dbReference>
<feature type="transmembrane region" description="Helical" evidence="8">
    <location>
        <begin position="278"/>
        <end position="296"/>
    </location>
</feature>
<feature type="transmembrane region" description="Helical" evidence="8">
    <location>
        <begin position="302"/>
        <end position="322"/>
    </location>
</feature>
<dbReference type="PANTHER" id="PTHR23513:SF6">
    <property type="entry name" value="MAJOR FACILITATOR SUPERFAMILY ASSOCIATED DOMAIN-CONTAINING PROTEIN"/>
    <property type="match status" value="1"/>
</dbReference>
<dbReference type="InterPro" id="IPR010290">
    <property type="entry name" value="TM_effector"/>
</dbReference>
<feature type="transmembrane region" description="Helical" evidence="8">
    <location>
        <begin position="204"/>
        <end position="227"/>
    </location>
</feature>
<keyword evidence="3" id="KW-1003">Cell membrane</keyword>
<dbReference type="InterPro" id="IPR036259">
    <property type="entry name" value="MFS_trans_sf"/>
</dbReference>
<feature type="transmembrane region" description="Helical" evidence="8">
    <location>
        <begin position="94"/>
        <end position="117"/>
    </location>
</feature>
<dbReference type="Gene3D" id="1.20.1250.20">
    <property type="entry name" value="MFS general substrate transporter like domains"/>
    <property type="match status" value="1"/>
</dbReference>
<evidence type="ECO:0000256" key="5">
    <source>
        <dbReference type="ARBA" id="ARBA00022989"/>
    </source>
</evidence>
<evidence type="ECO:0000256" key="2">
    <source>
        <dbReference type="ARBA" id="ARBA00022448"/>
    </source>
</evidence>
<dbReference type="AlphaFoldDB" id="A0A0A1GKU6"/>
<keyword evidence="4 8" id="KW-0812">Transmembrane</keyword>
<comment type="subcellular location">
    <subcellularLocation>
        <location evidence="1">Cell membrane</location>
        <topology evidence="1">Multi-pass membrane protein</topology>
    </subcellularLocation>
</comment>
<keyword evidence="5 8" id="KW-1133">Transmembrane helix</keyword>
<gene>
    <name evidence="10" type="primary">pgm18</name>
</gene>
<evidence type="ECO:0000256" key="4">
    <source>
        <dbReference type="ARBA" id="ARBA00022692"/>
    </source>
</evidence>
<evidence type="ECO:0000256" key="8">
    <source>
        <dbReference type="SAM" id="Phobius"/>
    </source>
</evidence>
<name>A0A0A1GKU6_9ACTN</name>
<protein>
    <submittedName>
        <fullName evidence="10">Permease</fullName>
    </submittedName>
</protein>
<evidence type="ECO:0000256" key="6">
    <source>
        <dbReference type="ARBA" id="ARBA00023136"/>
    </source>
</evidence>
<evidence type="ECO:0000256" key="7">
    <source>
        <dbReference type="SAM" id="MobiDB-lite"/>
    </source>
</evidence>
<keyword evidence="2" id="KW-0813">Transport</keyword>
<dbReference type="InterPro" id="IPR020846">
    <property type="entry name" value="MFS_dom"/>
</dbReference>
<dbReference type="CDD" id="cd06173">
    <property type="entry name" value="MFS_MefA_like"/>
    <property type="match status" value="1"/>
</dbReference>
<feature type="transmembrane region" description="Helical" evidence="8">
    <location>
        <begin position="164"/>
        <end position="184"/>
    </location>
</feature>
<feature type="transmembrane region" description="Helical" evidence="8">
    <location>
        <begin position="343"/>
        <end position="361"/>
    </location>
</feature>
<sequence>MLLRAAFIVSTSGDWVFRFALPLLVLQLTGSAFLAAFTYALEFVPYVLVGLFSGVIADRADRRRLMTGCDLCSAVVVGGIGLLCLLDSPPVSVVYVAAFLLACMRPLYFPAFQGFLMERVPQERRAVMNAWVQGSESLLNMLGPIVGISVVAFLGPAAASGVNALSFALSAVLIFLTGASPVTARTTALREALRGMAPDLLTGFRLLFAEPVLRSGTILLTLTNFAVHAIEANLVYVVTDATGQSRFVLGLVVAAQGAGAVAGAALVPRLLNRYSEGALLTTGMGALAVALLAPAVTADAWLLAPAWAVAGAATSLIVVGWFTYRQKVVDAEFMGRVVAVNRAVSFTAILPAALLGGWMAAAFAPAVLFVTAGAVQAIAWFATATGLVGKAGRETGAAGETAETAGAAEAGGAREAREAGDGAAVGP</sequence>
<evidence type="ECO:0000259" key="9">
    <source>
        <dbReference type="PROSITE" id="PS50850"/>
    </source>
</evidence>
<feature type="transmembrane region" description="Helical" evidence="8">
    <location>
        <begin position="367"/>
        <end position="388"/>
    </location>
</feature>
<keyword evidence="6 8" id="KW-0472">Membrane</keyword>
<feature type="transmembrane region" description="Helical" evidence="8">
    <location>
        <begin position="247"/>
        <end position="266"/>
    </location>
</feature>
<feature type="domain" description="Major facilitator superfamily (MFS) profile" evidence="9">
    <location>
        <begin position="1"/>
        <end position="391"/>
    </location>
</feature>
<feature type="region of interest" description="Disordered" evidence="7">
    <location>
        <begin position="397"/>
        <end position="427"/>
    </location>
</feature>
<dbReference type="PROSITE" id="PS50850">
    <property type="entry name" value="MFS"/>
    <property type="match status" value="1"/>
</dbReference>
<evidence type="ECO:0000256" key="3">
    <source>
        <dbReference type="ARBA" id="ARBA00022475"/>
    </source>
</evidence>
<evidence type="ECO:0000313" key="10">
    <source>
        <dbReference type="EMBL" id="BAP82664.1"/>
    </source>
</evidence>
<feature type="transmembrane region" description="Helical" evidence="8">
    <location>
        <begin position="37"/>
        <end position="57"/>
    </location>
</feature>